<dbReference type="AlphaFoldDB" id="A0A6A5GGF4"/>
<evidence type="ECO:0000256" key="1">
    <source>
        <dbReference type="SAM" id="MobiDB-lite"/>
    </source>
</evidence>
<sequence>MSNTVPTWREAEIIQLVDFVAREAQNREGGFNAWKVCEKYQKETRSKRKLEEIIEKCRQSICNRPMYLDDYDFDTRVKVYFSMKIPVNNSLMKLMRENGEVELDKVNVIEMYRGCNRGIKLGFADIKAREPESEEKMLEFLANFSRYTSQPVTNLCLAQEYKRITGCRHLIPTLVERFRLVIKPAIQTSKQYDLLARIRMLYVSKTPLGDGFLAKIRRNAFVQVDYKNRIEVYIANDDSLQLYCLSKYREKVAIPVANRDWATSGRGDGKRVEERTLVRKEARFSPKKVLNRREGSSDSPLFPKPVNKQKRIHMSSDESDSDVICDSTSNKRAVTLEAQPNCVPPKKMEKAVEIPQPAVPEKEIKQEENVVRDFATYLNRLLAKNNPQINQNTLLNPDQLVYNVLNREIKQEETDTSDRSCPSVTNGTMTPSAVGSPRKDYYGDNQHFFVNHGSTSTREFLKLLRGLVLTMDSPMLESIGLLIQRTIDECGDEKVLISDVVLALKTIFRMVIKKSSNNEPEETSLSATKLLTLLQSIVFSLDAPVTLELRDSVRAASEVGAAYKVSVKTVQLALESSIELVTSQHSRL</sequence>
<accession>A0A6A5GGF4</accession>
<dbReference type="SMART" id="SM00583">
    <property type="entry name" value="SPK"/>
    <property type="match status" value="2"/>
</dbReference>
<feature type="region of interest" description="Disordered" evidence="1">
    <location>
        <begin position="411"/>
        <end position="437"/>
    </location>
</feature>
<gene>
    <name evidence="3" type="ORF">GCK72_020218</name>
</gene>
<feature type="domain" description="SPK" evidence="2">
    <location>
        <begin position="12"/>
        <end position="123"/>
    </location>
</feature>
<feature type="compositionally biased region" description="Polar residues" evidence="1">
    <location>
        <begin position="419"/>
        <end position="433"/>
    </location>
</feature>
<dbReference type="PANTHER" id="PTHR23362:SF8">
    <property type="entry name" value="SPK DOMAIN-CONTAINING PROTEIN"/>
    <property type="match status" value="1"/>
</dbReference>
<proteinExistence type="predicted"/>
<reference evidence="3 4" key="1">
    <citation type="submission" date="2019-12" db="EMBL/GenBank/DDBJ databases">
        <title>Chromosome-level assembly of the Caenorhabditis remanei genome.</title>
        <authorList>
            <person name="Teterina A.A."/>
            <person name="Willis J.H."/>
            <person name="Phillips P.C."/>
        </authorList>
    </citation>
    <scope>NUCLEOTIDE SEQUENCE [LARGE SCALE GENOMIC DNA]</scope>
    <source>
        <strain evidence="3 4">PX506</strain>
        <tissue evidence="3">Whole organism</tissue>
    </source>
</reference>
<dbReference type="CTD" id="9819468"/>
<dbReference type="InterPro" id="IPR006570">
    <property type="entry name" value="SPK_dom"/>
</dbReference>
<feature type="region of interest" description="Disordered" evidence="1">
    <location>
        <begin position="288"/>
        <end position="324"/>
    </location>
</feature>
<dbReference type="PANTHER" id="PTHR23362">
    <property type="entry name" value="L-PLASTIN-RELATED"/>
    <property type="match status" value="1"/>
</dbReference>
<evidence type="ECO:0000313" key="4">
    <source>
        <dbReference type="Proteomes" id="UP000483820"/>
    </source>
</evidence>
<evidence type="ECO:0000313" key="3">
    <source>
        <dbReference type="EMBL" id="KAF1753661.1"/>
    </source>
</evidence>
<dbReference type="GeneID" id="9819468"/>
<dbReference type="InterPro" id="IPR053315">
    <property type="entry name" value="Peptidase_C14A"/>
</dbReference>
<feature type="domain" description="SPK" evidence="2">
    <location>
        <begin position="133"/>
        <end position="242"/>
    </location>
</feature>
<name>A0A6A5GGF4_CAERE</name>
<dbReference type="EMBL" id="WUAV01000005">
    <property type="protein sequence ID" value="KAF1753661.1"/>
    <property type="molecule type" value="Genomic_DNA"/>
</dbReference>
<dbReference type="Pfam" id="PF04435">
    <property type="entry name" value="SPK"/>
    <property type="match status" value="2"/>
</dbReference>
<organism evidence="3 4">
    <name type="scientific">Caenorhabditis remanei</name>
    <name type="common">Caenorhabditis vulgaris</name>
    <dbReference type="NCBI Taxonomy" id="31234"/>
    <lineage>
        <taxon>Eukaryota</taxon>
        <taxon>Metazoa</taxon>
        <taxon>Ecdysozoa</taxon>
        <taxon>Nematoda</taxon>
        <taxon>Chromadorea</taxon>
        <taxon>Rhabditida</taxon>
        <taxon>Rhabditina</taxon>
        <taxon>Rhabditomorpha</taxon>
        <taxon>Rhabditoidea</taxon>
        <taxon>Rhabditidae</taxon>
        <taxon>Peloderinae</taxon>
        <taxon>Caenorhabditis</taxon>
    </lineage>
</organism>
<evidence type="ECO:0000259" key="2">
    <source>
        <dbReference type="SMART" id="SM00583"/>
    </source>
</evidence>
<dbReference type="RefSeq" id="XP_003116644.2">
    <property type="nucleotide sequence ID" value="XM_003116596.2"/>
</dbReference>
<protein>
    <recommendedName>
        <fullName evidence="2">SPK domain-containing protein</fullName>
    </recommendedName>
</protein>
<dbReference type="Proteomes" id="UP000483820">
    <property type="component" value="Chromosome V"/>
</dbReference>
<comment type="caution">
    <text evidence="3">The sequence shown here is derived from an EMBL/GenBank/DDBJ whole genome shotgun (WGS) entry which is preliminary data.</text>
</comment>
<dbReference type="KEGG" id="crq:GCK72_020218"/>